<keyword evidence="4" id="KW-0378">Hydrolase</keyword>
<evidence type="ECO:0000256" key="1">
    <source>
        <dbReference type="ARBA" id="ARBA00008129"/>
    </source>
</evidence>
<dbReference type="CDD" id="cd07564">
    <property type="entry name" value="nitrilases_CHs"/>
    <property type="match status" value="1"/>
</dbReference>
<feature type="compositionally biased region" description="Low complexity" evidence="2">
    <location>
        <begin position="302"/>
        <end position="316"/>
    </location>
</feature>
<evidence type="ECO:0000256" key="2">
    <source>
        <dbReference type="SAM" id="MobiDB-lite"/>
    </source>
</evidence>
<evidence type="ECO:0000313" key="5">
    <source>
        <dbReference type="Proteomes" id="UP000295411"/>
    </source>
</evidence>
<protein>
    <submittedName>
        <fullName evidence="4">Carbon-nitrogen hydrolase family protein</fullName>
    </submittedName>
</protein>
<dbReference type="PANTHER" id="PTHR46044:SF1">
    <property type="entry name" value="CN HYDROLASE DOMAIN-CONTAINING PROTEIN"/>
    <property type="match status" value="1"/>
</dbReference>
<evidence type="ECO:0000259" key="3">
    <source>
        <dbReference type="PROSITE" id="PS50263"/>
    </source>
</evidence>
<comment type="similarity">
    <text evidence="1">Belongs to the carbon-nitrogen hydrolase superfamily. Nitrilase family.</text>
</comment>
<dbReference type="PANTHER" id="PTHR46044">
    <property type="entry name" value="NITRILASE"/>
    <property type="match status" value="1"/>
</dbReference>
<dbReference type="SUPFAM" id="SSF56317">
    <property type="entry name" value="Carbon-nitrogen hydrolase"/>
    <property type="match status" value="1"/>
</dbReference>
<organism evidence="4 5">
    <name type="scientific">Arthrobacter crusticola</name>
    <dbReference type="NCBI Taxonomy" id="2547960"/>
    <lineage>
        <taxon>Bacteria</taxon>
        <taxon>Bacillati</taxon>
        <taxon>Actinomycetota</taxon>
        <taxon>Actinomycetes</taxon>
        <taxon>Micrococcales</taxon>
        <taxon>Micrococcaceae</taxon>
        <taxon>Arthrobacter</taxon>
    </lineage>
</organism>
<feature type="region of interest" description="Disordered" evidence="2">
    <location>
        <begin position="300"/>
        <end position="328"/>
    </location>
</feature>
<dbReference type="Gene3D" id="3.60.110.10">
    <property type="entry name" value="Carbon-nitrogen hydrolase"/>
    <property type="match status" value="1"/>
</dbReference>
<dbReference type="InterPro" id="IPR000132">
    <property type="entry name" value="Nitrilase/CN_hydratase_CS"/>
</dbReference>
<dbReference type="EMBL" id="SMTK01000005">
    <property type="protein sequence ID" value="TDK23952.1"/>
    <property type="molecule type" value="Genomic_DNA"/>
</dbReference>
<dbReference type="InterPro" id="IPR044149">
    <property type="entry name" value="Nitrilases_CHs"/>
</dbReference>
<evidence type="ECO:0000313" key="4">
    <source>
        <dbReference type="EMBL" id="TDK23952.1"/>
    </source>
</evidence>
<gene>
    <name evidence="4" type="ORF">E2F48_14250</name>
</gene>
<accession>A0A4R5TT23</accession>
<name>A0A4R5TT23_9MICC</name>
<feature type="domain" description="CN hydrolase" evidence="3">
    <location>
        <begin position="6"/>
        <end position="273"/>
    </location>
</feature>
<comment type="caution">
    <text evidence="4">The sequence shown here is derived from an EMBL/GenBank/DDBJ whole genome shotgun (WGS) entry which is preliminary data.</text>
</comment>
<dbReference type="GO" id="GO:0000257">
    <property type="term" value="F:nitrilase activity"/>
    <property type="evidence" value="ECO:0007669"/>
    <property type="project" value="UniProtKB-ARBA"/>
</dbReference>
<dbReference type="Pfam" id="PF00795">
    <property type="entry name" value="CN_hydrolase"/>
    <property type="match status" value="1"/>
</dbReference>
<dbReference type="AlphaFoldDB" id="A0A4R5TT23"/>
<dbReference type="OrthoDB" id="9811121at2"/>
<reference evidence="4 5" key="1">
    <citation type="submission" date="2019-03" db="EMBL/GenBank/DDBJ databases">
        <title>Arthrobacter sp. nov., an bacterium isolated from biocrust in Mu Us Desert.</title>
        <authorList>
            <person name="Lixiong L."/>
        </authorList>
    </citation>
    <scope>NUCLEOTIDE SEQUENCE [LARGE SCALE GENOMIC DNA]</scope>
    <source>
        <strain evidence="4 5">SLN-3</strain>
    </source>
</reference>
<proteinExistence type="inferred from homology"/>
<sequence length="328" mass="35756">MAAGTVRIAAVQAAPVILEAEASVSKALRLLGEAAGQGVKLAVFPETFIPLYPSEVWAHEAARFDGFDELWTRLWANSVDVPGPHIDRFIEACATHNMYCVLGVNERESARPGSLYNTMILLGPEGLLWKHRKLMPTMHERLFHGVGYGRDLNVIETTLGRVGGLICWENRMPLARYEIYRQGVQIWAAPTADDSDGWISTMSHIAIESGAFVISVPQYIPRSAFPDDFPVRLPKDGPALGRGGAAIFEPLDGRAIAGPLYDEEGIVIADIDLNRTLAAKRWFDVVGHYSREDALYPPALPHPAAANAHSGAASTSPRRDTTNPGHTS</sequence>
<dbReference type="InterPro" id="IPR003010">
    <property type="entry name" value="C-N_Hydrolase"/>
</dbReference>
<keyword evidence="5" id="KW-1185">Reference proteome</keyword>
<dbReference type="Proteomes" id="UP000295411">
    <property type="component" value="Unassembled WGS sequence"/>
</dbReference>
<dbReference type="InterPro" id="IPR036526">
    <property type="entry name" value="C-N_Hydrolase_sf"/>
</dbReference>
<dbReference type="PROSITE" id="PS50263">
    <property type="entry name" value="CN_HYDROLASE"/>
    <property type="match status" value="1"/>
</dbReference>
<dbReference type="PROSITE" id="PS00921">
    <property type="entry name" value="NITRIL_CHT_2"/>
    <property type="match status" value="1"/>
</dbReference>
<dbReference type="RefSeq" id="WP_133404637.1">
    <property type="nucleotide sequence ID" value="NZ_SMTK01000005.1"/>
</dbReference>